<proteinExistence type="predicted"/>
<evidence type="ECO:0000259" key="1">
    <source>
        <dbReference type="Pfam" id="PF13472"/>
    </source>
</evidence>
<dbReference type="GeneID" id="85468028"/>
<keyword evidence="3" id="KW-1185">Reference proteome</keyword>
<evidence type="ECO:0000313" key="2">
    <source>
        <dbReference type="EMBL" id="KAK1655882.1"/>
    </source>
</evidence>
<dbReference type="PANTHER" id="PTHR30383">
    <property type="entry name" value="THIOESTERASE 1/PROTEASE 1/LYSOPHOSPHOLIPASE L1"/>
    <property type="match status" value="1"/>
</dbReference>
<dbReference type="InterPro" id="IPR013830">
    <property type="entry name" value="SGNH_hydro"/>
</dbReference>
<accession>A0AAJ0A6F9</accession>
<name>A0AAJ0A6F9_9PEZI</name>
<dbReference type="Gene3D" id="3.40.50.1110">
    <property type="entry name" value="SGNH hydrolase"/>
    <property type="match status" value="1"/>
</dbReference>
<evidence type="ECO:0000313" key="3">
    <source>
        <dbReference type="Proteomes" id="UP001243989"/>
    </source>
</evidence>
<dbReference type="SUPFAM" id="SSF52266">
    <property type="entry name" value="SGNH hydrolase"/>
    <property type="match status" value="1"/>
</dbReference>
<dbReference type="PANTHER" id="PTHR30383:SF31">
    <property type="entry name" value="SGNH HYDROLASE-TYPE ESTERASE DOMAIN-CONTAINING PROTEIN-RELATED"/>
    <property type="match status" value="1"/>
</dbReference>
<sequence>LLRLMPLGGSITHGVGSSDQNGYRKKRLELLHGYGFSFCMVGSRKSGTHHNNEHEGWRGYRIDQIEARARVAAAKYLPHVFTVNAGSNDCLQEYKLVEARDRLGHLLETLWIASPSSTIILSSLLVNRNEAVQQRVEDFNREVERLARTLILGGRKLIFVDLQGNDGPAMEDLAADGTHPNDTGYEKMSRIWLRGIRMASRRGFLPPPQQ</sequence>
<dbReference type="Proteomes" id="UP001243989">
    <property type="component" value="Unassembled WGS sequence"/>
</dbReference>
<dbReference type="EMBL" id="JAHMHQ010000001">
    <property type="protein sequence ID" value="KAK1655882.1"/>
    <property type="molecule type" value="Genomic_DNA"/>
</dbReference>
<dbReference type="InterPro" id="IPR051532">
    <property type="entry name" value="Ester_Hydrolysis_Enzymes"/>
</dbReference>
<reference evidence="2" key="1">
    <citation type="submission" date="2021-06" db="EMBL/GenBank/DDBJ databases">
        <title>Comparative genomics, transcriptomics and evolutionary studies reveal genomic signatures of adaptation to plant cell wall in hemibiotrophic fungi.</title>
        <authorList>
            <consortium name="DOE Joint Genome Institute"/>
            <person name="Baroncelli R."/>
            <person name="Diaz J.F."/>
            <person name="Benocci T."/>
            <person name="Peng M."/>
            <person name="Battaglia E."/>
            <person name="Haridas S."/>
            <person name="Andreopoulos W."/>
            <person name="Labutti K."/>
            <person name="Pangilinan J."/>
            <person name="Floch G.L."/>
            <person name="Makela M.R."/>
            <person name="Henrissat B."/>
            <person name="Grigoriev I.V."/>
            <person name="Crouch J.A."/>
            <person name="De Vries R.P."/>
            <person name="Sukno S.A."/>
            <person name="Thon M.R."/>
        </authorList>
    </citation>
    <scope>NUCLEOTIDE SEQUENCE</scope>
    <source>
        <strain evidence="2">CBS 102054</strain>
    </source>
</reference>
<dbReference type="GO" id="GO:0004622">
    <property type="term" value="F:phosphatidylcholine lysophospholipase activity"/>
    <property type="evidence" value="ECO:0007669"/>
    <property type="project" value="TreeGrafter"/>
</dbReference>
<dbReference type="AlphaFoldDB" id="A0AAJ0A6F9"/>
<feature type="domain" description="SGNH hydrolase-type esterase" evidence="1">
    <location>
        <begin position="7"/>
        <end position="186"/>
    </location>
</feature>
<keyword evidence="2" id="KW-0378">Hydrolase</keyword>
<organism evidence="2 3">
    <name type="scientific">Colletotrichum phormii</name>
    <dbReference type="NCBI Taxonomy" id="359342"/>
    <lineage>
        <taxon>Eukaryota</taxon>
        <taxon>Fungi</taxon>
        <taxon>Dikarya</taxon>
        <taxon>Ascomycota</taxon>
        <taxon>Pezizomycotina</taxon>
        <taxon>Sordariomycetes</taxon>
        <taxon>Hypocreomycetidae</taxon>
        <taxon>Glomerellales</taxon>
        <taxon>Glomerellaceae</taxon>
        <taxon>Colletotrichum</taxon>
        <taxon>Colletotrichum acutatum species complex</taxon>
    </lineage>
</organism>
<dbReference type="Pfam" id="PF13472">
    <property type="entry name" value="Lipase_GDSL_2"/>
    <property type="match status" value="1"/>
</dbReference>
<protein>
    <submittedName>
        <fullName evidence="2">SGNH hydrolase-type esterase domain-containing protein</fullName>
    </submittedName>
</protein>
<dbReference type="RefSeq" id="XP_060451926.1">
    <property type="nucleotide sequence ID" value="XM_060583166.1"/>
</dbReference>
<comment type="caution">
    <text evidence="2">The sequence shown here is derived from an EMBL/GenBank/DDBJ whole genome shotgun (WGS) entry which is preliminary data.</text>
</comment>
<dbReference type="InterPro" id="IPR036514">
    <property type="entry name" value="SGNH_hydro_sf"/>
</dbReference>
<gene>
    <name evidence="2" type="ORF">BDP81DRAFT_305394</name>
</gene>
<dbReference type="CDD" id="cd01833">
    <property type="entry name" value="XynB_like"/>
    <property type="match status" value="1"/>
</dbReference>
<feature type="non-terminal residue" evidence="2">
    <location>
        <position position="1"/>
    </location>
</feature>